<proteinExistence type="predicted"/>
<evidence type="ECO:0000313" key="3">
    <source>
        <dbReference type="Proteomes" id="UP000253729"/>
    </source>
</evidence>
<feature type="region of interest" description="Disordered" evidence="1">
    <location>
        <begin position="1"/>
        <end position="20"/>
    </location>
</feature>
<dbReference type="GeneID" id="38133478"/>
<organism evidence="2 3">
    <name type="scientific">Aspergillus welwitschiae</name>
    <dbReference type="NCBI Taxonomy" id="1341132"/>
    <lineage>
        <taxon>Eukaryota</taxon>
        <taxon>Fungi</taxon>
        <taxon>Dikarya</taxon>
        <taxon>Ascomycota</taxon>
        <taxon>Pezizomycotina</taxon>
        <taxon>Eurotiomycetes</taxon>
        <taxon>Eurotiomycetidae</taxon>
        <taxon>Eurotiales</taxon>
        <taxon>Aspergillaceae</taxon>
        <taxon>Aspergillus</taxon>
        <taxon>Aspergillus subgen. Circumdati</taxon>
    </lineage>
</organism>
<dbReference type="EMBL" id="KZ852037">
    <property type="protein sequence ID" value="RDH36443.1"/>
    <property type="molecule type" value="Genomic_DNA"/>
</dbReference>
<sequence>MSSARIDWGEPRRSEMPVVSNSTAKVASRWCVLVSPRPDQRTGQDKQGLAEGASGEIVRWKGSSF</sequence>
<name>A0A3F3QB81_9EURO</name>
<evidence type="ECO:0000313" key="2">
    <source>
        <dbReference type="EMBL" id="RDH36443.1"/>
    </source>
</evidence>
<feature type="non-terminal residue" evidence="2">
    <location>
        <position position="65"/>
    </location>
</feature>
<dbReference type="RefSeq" id="XP_026629465.1">
    <property type="nucleotide sequence ID" value="XM_026765122.1"/>
</dbReference>
<keyword evidence="3" id="KW-1185">Reference proteome</keyword>
<gene>
    <name evidence="2" type="ORF">BDQ94DRAFT_137825</name>
</gene>
<dbReference type="Proteomes" id="UP000253729">
    <property type="component" value="Unassembled WGS sequence"/>
</dbReference>
<evidence type="ECO:0000256" key="1">
    <source>
        <dbReference type="SAM" id="MobiDB-lite"/>
    </source>
</evidence>
<dbReference type="AlphaFoldDB" id="A0A3F3QB81"/>
<reference evidence="2 3" key="1">
    <citation type="submission" date="2018-07" db="EMBL/GenBank/DDBJ databases">
        <title>The genomes of Aspergillus section Nigri reveals drivers in fungal speciation.</title>
        <authorList>
            <consortium name="DOE Joint Genome Institute"/>
            <person name="Vesth T.C."/>
            <person name="Nybo J."/>
            <person name="Theobald S."/>
            <person name="Brandl J."/>
            <person name="Frisvad J.C."/>
            <person name="Nielsen K.F."/>
            <person name="Lyhne E.K."/>
            <person name="Kogle M.E."/>
            <person name="Kuo A."/>
            <person name="Riley R."/>
            <person name="Clum A."/>
            <person name="Nolan M."/>
            <person name="Lipzen A."/>
            <person name="Salamov A."/>
            <person name="Henrissat B."/>
            <person name="Wiebenga A."/>
            <person name="De vries R.P."/>
            <person name="Grigoriev I.V."/>
            <person name="Mortensen U.H."/>
            <person name="Andersen M.R."/>
            <person name="Baker S.E."/>
        </authorList>
    </citation>
    <scope>NUCLEOTIDE SEQUENCE [LARGE SCALE GENOMIC DNA]</scope>
    <source>
        <strain evidence="2 3">CBS 139.54b</strain>
    </source>
</reference>
<protein>
    <submittedName>
        <fullName evidence="2">Uncharacterized protein</fullName>
    </submittedName>
</protein>
<accession>A0A3F3QB81</accession>